<keyword evidence="2" id="KW-1185">Reference proteome</keyword>
<reference evidence="1 2" key="2">
    <citation type="journal article" date="2022" name="Mol. Ecol. Resour.">
        <title>The genomes of chicory, endive, great burdock and yacon provide insights into Asteraceae paleo-polyploidization history and plant inulin production.</title>
        <authorList>
            <person name="Fan W."/>
            <person name="Wang S."/>
            <person name="Wang H."/>
            <person name="Wang A."/>
            <person name="Jiang F."/>
            <person name="Liu H."/>
            <person name="Zhao H."/>
            <person name="Xu D."/>
            <person name="Zhang Y."/>
        </authorList>
    </citation>
    <scope>NUCLEOTIDE SEQUENCE [LARGE SCALE GENOMIC DNA]</scope>
    <source>
        <strain evidence="2">cv. Yunnan</strain>
        <tissue evidence="1">Leaves</tissue>
    </source>
</reference>
<organism evidence="1 2">
    <name type="scientific">Smallanthus sonchifolius</name>
    <dbReference type="NCBI Taxonomy" id="185202"/>
    <lineage>
        <taxon>Eukaryota</taxon>
        <taxon>Viridiplantae</taxon>
        <taxon>Streptophyta</taxon>
        <taxon>Embryophyta</taxon>
        <taxon>Tracheophyta</taxon>
        <taxon>Spermatophyta</taxon>
        <taxon>Magnoliopsida</taxon>
        <taxon>eudicotyledons</taxon>
        <taxon>Gunneridae</taxon>
        <taxon>Pentapetalae</taxon>
        <taxon>asterids</taxon>
        <taxon>campanulids</taxon>
        <taxon>Asterales</taxon>
        <taxon>Asteraceae</taxon>
        <taxon>Asteroideae</taxon>
        <taxon>Heliantheae alliance</taxon>
        <taxon>Millerieae</taxon>
        <taxon>Smallanthus</taxon>
    </lineage>
</organism>
<accession>A0ACB9J6F5</accession>
<sequence length="94" mass="10555">MGLKLQVRVSGNSSDHSNHYQNLKGLRHLAIFKSLHINSHFPISAPNSISGGSMGFDQHRIRLEKQKGGLRQSSFYGSISYGVARRRSKMFEPN</sequence>
<comment type="caution">
    <text evidence="1">The sequence shown here is derived from an EMBL/GenBank/DDBJ whole genome shotgun (WGS) entry which is preliminary data.</text>
</comment>
<evidence type="ECO:0000313" key="2">
    <source>
        <dbReference type="Proteomes" id="UP001056120"/>
    </source>
</evidence>
<name>A0ACB9J6F5_9ASTR</name>
<gene>
    <name evidence="1" type="ORF">L1987_14969</name>
</gene>
<proteinExistence type="predicted"/>
<evidence type="ECO:0000313" key="1">
    <source>
        <dbReference type="EMBL" id="KAI3815306.1"/>
    </source>
</evidence>
<reference evidence="2" key="1">
    <citation type="journal article" date="2022" name="Mol. Ecol. Resour.">
        <title>The genomes of chicory, endive, great burdock and yacon provide insights into Asteraceae palaeo-polyploidization history and plant inulin production.</title>
        <authorList>
            <person name="Fan W."/>
            <person name="Wang S."/>
            <person name="Wang H."/>
            <person name="Wang A."/>
            <person name="Jiang F."/>
            <person name="Liu H."/>
            <person name="Zhao H."/>
            <person name="Xu D."/>
            <person name="Zhang Y."/>
        </authorList>
    </citation>
    <scope>NUCLEOTIDE SEQUENCE [LARGE SCALE GENOMIC DNA]</scope>
    <source>
        <strain evidence="2">cv. Yunnan</strain>
    </source>
</reference>
<dbReference type="EMBL" id="CM042022">
    <property type="protein sequence ID" value="KAI3815306.1"/>
    <property type="molecule type" value="Genomic_DNA"/>
</dbReference>
<dbReference type="Proteomes" id="UP001056120">
    <property type="component" value="Linkage Group LG05"/>
</dbReference>
<protein>
    <submittedName>
        <fullName evidence="1">Uncharacterized protein</fullName>
    </submittedName>
</protein>